<dbReference type="Pfam" id="PF02739">
    <property type="entry name" value="5_3_exonuc_N"/>
    <property type="match status" value="1"/>
</dbReference>
<organism evidence="17 18">
    <name type="scientific">Rothia mucilaginosa</name>
    <dbReference type="NCBI Taxonomy" id="43675"/>
    <lineage>
        <taxon>Bacteria</taxon>
        <taxon>Bacillati</taxon>
        <taxon>Actinomycetota</taxon>
        <taxon>Actinomycetes</taxon>
        <taxon>Micrococcales</taxon>
        <taxon>Micrococcaceae</taxon>
        <taxon>Rothia</taxon>
    </lineage>
</organism>
<dbReference type="Proteomes" id="UP000756427">
    <property type="component" value="Unassembled WGS sequence"/>
</dbReference>
<dbReference type="InterPro" id="IPR008918">
    <property type="entry name" value="HhH2"/>
</dbReference>
<dbReference type="Gene3D" id="3.30.420.10">
    <property type="entry name" value="Ribonuclease H-like superfamily/Ribonuclease H"/>
    <property type="match status" value="1"/>
</dbReference>
<feature type="region of interest" description="Disordered" evidence="14">
    <location>
        <begin position="308"/>
        <end position="334"/>
    </location>
</feature>
<dbReference type="PRINTS" id="PR00868">
    <property type="entry name" value="DNAPOLI"/>
</dbReference>
<dbReference type="NCBIfam" id="TIGR00593">
    <property type="entry name" value="pola"/>
    <property type="match status" value="1"/>
</dbReference>
<dbReference type="SMART" id="SM00475">
    <property type="entry name" value="53EXOc"/>
    <property type="match status" value="1"/>
</dbReference>
<dbReference type="GO" id="GO:0006302">
    <property type="term" value="P:double-strand break repair"/>
    <property type="evidence" value="ECO:0007669"/>
    <property type="project" value="TreeGrafter"/>
</dbReference>
<dbReference type="SUPFAM" id="SSF56672">
    <property type="entry name" value="DNA/RNA polymerases"/>
    <property type="match status" value="1"/>
</dbReference>
<keyword evidence="3 13" id="KW-0548">Nucleotidyltransferase</keyword>
<evidence type="ECO:0000256" key="12">
    <source>
        <dbReference type="NCBIfam" id="TIGR00593"/>
    </source>
</evidence>
<protein>
    <recommendedName>
        <fullName evidence="12 13">DNA polymerase I</fullName>
        <ecNumber evidence="12 13">2.7.7.7</ecNumber>
    </recommendedName>
</protein>
<evidence type="ECO:0000256" key="2">
    <source>
        <dbReference type="ARBA" id="ARBA00022679"/>
    </source>
</evidence>
<evidence type="ECO:0000259" key="15">
    <source>
        <dbReference type="SMART" id="SM00475"/>
    </source>
</evidence>
<comment type="function">
    <text evidence="13">In addition to polymerase activity, this DNA polymerase exhibits 5'-3' exonuclease activity.</text>
</comment>
<dbReference type="InterPro" id="IPR002421">
    <property type="entry name" value="5-3_exonuclease"/>
</dbReference>
<comment type="function">
    <text evidence="11">In addition to polymerase activity, this DNA polymerase exhibits 3'-5' and 5'-3' exonuclease activity.</text>
</comment>
<evidence type="ECO:0000256" key="8">
    <source>
        <dbReference type="ARBA" id="ARBA00023125"/>
    </source>
</evidence>
<evidence type="ECO:0000259" key="16">
    <source>
        <dbReference type="SMART" id="SM00482"/>
    </source>
</evidence>
<dbReference type="SUPFAM" id="SSF53098">
    <property type="entry name" value="Ribonuclease H-like"/>
    <property type="match status" value="1"/>
</dbReference>
<keyword evidence="6 13" id="KW-0269">Exonuclease</keyword>
<keyword evidence="4 13" id="KW-0235">DNA replication</keyword>
<comment type="catalytic activity">
    <reaction evidence="10 13">
        <text>DNA(n) + a 2'-deoxyribonucleoside 5'-triphosphate = DNA(n+1) + diphosphate</text>
        <dbReference type="Rhea" id="RHEA:22508"/>
        <dbReference type="Rhea" id="RHEA-COMP:17339"/>
        <dbReference type="Rhea" id="RHEA-COMP:17340"/>
        <dbReference type="ChEBI" id="CHEBI:33019"/>
        <dbReference type="ChEBI" id="CHEBI:61560"/>
        <dbReference type="ChEBI" id="CHEBI:173112"/>
        <dbReference type="EC" id="2.7.7.7"/>
    </reaction>
</comment>
<comment type="caution">
    <text evidence="17">The sequence shown here is derived from an EMBL/GenBank/DDBJ whole genome shotgun (WGS) entry which is preliminary data.</text>
</comment>
<dbReference type="SMART" id="SM00279">
    <property type="entry name" value="HhH2"/>
    <property type="match status" value="1"/>
</dbReference>
<dbReference type="CDD" id="cd09898">
    <property type="entry name" value="H3TH_53EXO"/>
    <property type="match status" value="1"/>
</dbReference>
<dbReference type="GO" id="GO:0003677">
    <property type="term" value="F:DNA binding"/>
    <property type="evidence" value="ECO:0007669"/>
    <property type="project" value="UniProtKB-UniRule"/>
</dbReference>
<keyword evidence="2 13" id="KW-0808">Transferase</keyword>
<accession>A0A930L3H8</accession>
<dbReference type="PANTHER" id="PTHR10133:SF27">
    <property type="entry name" value="DNA POLYMERASE NU"/>
    <property type="match status" value="1"/>
</dbReference>
<dbReference type="InterPro" id="IPR043502">
    <property type="entry name" value="DNA/RNA_pol_sf"/>
</dbReference>
<dbReference type="InterPro" id="IPR018320">
    <property type="entry name" value="DNA_polymerase_1"/>
</dbReference>
<dbReference type="FunFam" id="1.10.150.20:FF:000002">
    <property type="entry name" value="DNA polymerase I"/>
    <property type="match status" value="1"/>
</dbReference>
<feature type="domain" description="5'-3' exonuclease" evidence="15">
    <location>
        <begin position="5"/>
        <end position="275"/>
    </location>
</feature>
<dbReference type="NCBIfam" id="NF004397">
    <property type="entry name" value="PRK05755.1"/>
    <property type="match status" value="1"/>
</dbReference>
<evidence type="ECO:0000256" key="10">
    <source>
        <dbReference type="ARBA" id="ARBA00049244"/>
    </source>
</evidence>
<dbReference type="Gene3D" id="3.30.70.370">
    <property type="match status" value="1"/>
</dbReference>
<evidence type="ECO:0000256" key="1">
    <source>
        <dbReference type="ARBA" id="ARBA00007705"/>
    </source>
</evidence>
<dbReference type="SUPFAM" id="SSF88723">
    <property type="entry name" value="PIN domain-like"/>
    <property type="match status" value="1"/>
</dbReference>
<dbReference type="InterPro" id="IPR029060">
    <property type="entry name" value="PIN-like_dom_sf"/>
</dbReference>
<comment type="similarity">
    <text evidence="1 13">Belongs to the DNA polymerase type-A family.</text>
</comment>
<dbReference type="InterPro" id="IPR036279">
    <property type="entry name" value="5-3_exonuclease_C_sf"/>
</dbReference>
<name>A0A930L3H8_9MICC</name>
<dbReference type="Gene3D" id="3.40.50.1010">
    <property type="entry name" value="5'-nuclease"/>
    <property type="match status" value="1"/>
</dbReference>
<reference evidence="17" key="1">
    <citation type="submission" date="2020-04" db="EMBL/GenBank/DDBJ databases">
        <title>Deep metagenomics examines the oral microbiome during advanced dental caries in children, revealing novel taxa and co-occurrences with host molecules.</title>
        <authorList>
            <person name="Baker J.L."/>
            <person name="Morton J.T."/>
            <person name="Dinis M."/>
            <person name="Alvarez R."/>
            <person name="Tran N.C."/>
            <person name="Knight R."/>
            <person name="Edlund A."/>
        </authorList>
    </citation>
    <scope>NUCLEOTIDE SEQUENCE</scope>
    <source>
        <strain evidence="17">JCVI_44_bin.2</strain>
    </source>
</reference>
<evidence type="ECO:0000256" key="13">
    <source>
        <dbReference type="RuleBase" id="RU004460"/>
    </source>
</evidence>
<dbReference type="EMBL" id="JABZXR010000003">
    <property type="protein sequence ID" value="MBF1663134.1"/>
    <property type="molecule type" value="Genomic_DNA"/>
</dbReference>
<dbReference type="CDD" id="cd06140">
    <property type="entry name" value="DNA_polA_I_Bacillus_like_exo"/>
    <property type="match status" value="1"/>
</dbReference>
<keyword evidence="9 13" id="KW-0234">DNA repair</keyword>
<dbReference type="GO" id="GO:0008409">
    <property type="term" value="F:5'-3' exonuclease activity"/>
    <property type="evidence" value="ECO:0007669"/>
    <property type="project" value="UniProtKB-UniRule"/>
</dbReference>
<evidence type="ECO:0000256" key="14">
    <source>
        <dbReference type="SAM" id="MobiDB-lite"/>
    </source>
</evidence>
<evidence type="ECO:0000256" key="7">
    <source>
        <dbReference type="ARBA" id="ARBA00022932"/>
    </source>
</evidence>
<evidence type="ECO:0000256" key="5">
    <source>
        <dbReference type="ARBA" id="ARBA00022763"/>
    </source>
</evidence>
<dbReference type="SMART" id="SM00482">
    <property type="entry name" value="POLAc"/>
    <property type="match status" value="1"/>
</dbReference>
<dbReference type="RefSeq" id="WP_303974955.1">
    <property type="nucleotide sequence ID" value="NZ_JABZXR010000003.1"/>
</dbReference>
<dbReference type="Pfam" id="PF01367">
    <property type="entry name" value="5_3_exonuc"/>
    <property type="match status" value="1"/>
</dbReference>
<dbReference type="AlphaFoldDB" id="A0A930L3H8"/>
<dbReference type="CDD" id="cd08637">
    <property type="entry name" value="DNA_pol_A_pol_I_C"/>
    <property type="match status" value="1"/>
</dbReference>
<dbReference type="InterPro" id="IPR001098">
    <property type="entry name" value="DNA-dir_DNA_pol_A_palm_dom"/>
</dbReference>
<dbReference type="InterPro" id="IPR020046">
    <property type="entry name" value="5-3_exonucl_a-hlix_arch_N"/>
</dbReference>
<dbReference type="InterPro" id="IPR036397">
    <property type="entry name" value="RNaseH_sf"/>
</dbReference>
<dbReference type="SUPFAM" id="SSF47807">
    <property type="entry name" value="5' to 3' exonuclease, C-terminal subdomain"/>
    <property type="match status" value="1"/>
</dbReference>
<dbReference type="InterPro" id="IPR020045">
    <property type="entry name" value="DNA_polI_H3TH"/>
</dbReference>
<sequence>MTTENKTLLLIDGHSLALRSFFGIYTMAEKTGQHIFVRSDGQHTEAVHAFLSTLLSIIKDNQPSHIAVAFDLPGGTFRTAEYGEYKGGRNAIPEAFNGQIDLIKKMLGALNIPALTYENYEADDIVATLTRRGTEAGYKVLILSGDRDIFQLVTDDVTLLYPVTTGPSKGIQRMDPAAVEKKTKVPPHMYPDLAALTGEQADNLPGVPGVGPGFAAKWLGEYGSLDAVIENSDKIGGKKGEALRENIDNVVRNRRLNQLVNDLDLNVTLEDTAFTPDLDALNTFFDEVEFRTIRKRAADTLGPIVRAAGTAGPASSTAEAGEEGATKKAPTGPVYAPIATSAPTKNADAAAFRAFCAAAAEENYGNDEQGAPIAVPERLEGAVTLYPVTNLPVARPAIGDAPAVKVTKTKIRAAEENPELLGVLLTSKNTSLWIDTRTIDPELDAALAAWLSDEAARKIVMDLKVQRKLLRAYGYELAGAVEDPALSSYMCGFIPTATRKLFSERMEDLAERYLWIPKDPYAQLVFQPEEDEAEPSLFSLPGEAEPVDNLRYFTQISRIIHELARLLHYEMEEHGQLKVYEEIELPLLYVLADMEQAGIAVSDALLTELHDTFSARAAQAQDAARTIIGDTVQTDDGEEPLNLASVKQLQTVLFDKLALPHTRKIKSGYSTDAESVTELLTKISPESDGAAFLGALAAYRDNIKLVQTVEGLQKAAADDGRVHTTFQQGAASTGRLSSTAPNLQNIPIRTEEGRRIRGAFIVAPAPVDGVEYEGLLTADYSQIEMRIMVHLAADEKLIAAYEAGEDLHRYVGSEVFGVAPEEVTPEQRSKIKAMSYGLAYGLSRFGLAKQLNISSDEAGELRTNYFKRFGRVGRFLRGVLKQAHQDGYTETIFGRRRVLPDLDSPNRVRREAAERAALNAPIQGTAADIIKIAMINIHRRLREEGLKTRMLLQVHDEIILEVATGEREAAERVLVEEMSGAASLRVPLDVQVGWGKSWQEAGH</sequence>
<dbReference type="InterPro" id="IPR002298">
    <property type="entry name" value="DNA_polymerase_A"/>
</dbReference>
<dbReference type="GO" id="GO:0006261">
    <property type="term" value="P:DNA-templated DNA replication"/>
    <property type="evidence" value="ECO:0007669"/>
    <property type="project" value="UniProtKB-UniRule"/>
</dbReference>
<evidence type="ECO:0000256" key="3">
    <source>
        <dbReference type="ARBA" id="ARBA00022695"/>
    </source>
</evidence>
<keyword evidence="5 13" id="KW-0227">DNA damage</keyword>
<evidence type="ECO:0000256" key="11">
    <source>
        <dbReference type="ARBA" id="ARBA00053603"/>
    </source>
</evidence>
<keyword evidence="13" id="KW-0378">Hydrolase</keyword>
<dbReference type="InterPro" id="IPR012337">
    <property type="entry name" value="RNaseH-like_sf"/>
</dbReference>
<evidence type="ECO:0000256" key="9">
    <source>
        <dbReference type="ARBA" id="ARBA00023204"/>
    </source>
</evidence>
<dbReference type="Gene3D" id="1.10.150.20">
    <property type="entry name" value="5' to 3' exonuclease, C-terminal subdomain"/>
    <property type="match status" value="2"/>
</dbReference>
<keyword evidence="8 13" id="KW-0238">DNA-binding</keyword>
<evidence type="ECO:0000256" key="6">
    <source>
        <dbReference type="ARBA" id="ARBA00022839"/>
    </source>
</evidence>
<gene>
    <name evidence="13 17" type="primary">polA</name>
    <name evidence="17" type="ORF">HXO64_01070</name>
</gene>
<dbReference type="Pfam" id="PF00476">
    <property type="entry name" value="DNA_pol_A"/>
    <property type="match status" value="1"/>
</dbReference>
<dbReference type="FunFam" id="1.10.150.20:FF:000003">
    <property type="entry name" value="DNA polymerase I"/>
    <property type="match status" value="1"/>
</dbReference>
<evidence type="ECO:0000313" key="18">
    <source>
        <dbReference type="Proteomes" id="UP000756427"/>
    </source>
</evidence>
<dbReference type="EC" id="2.7.7.7" evidence="12 13"/>
<evidence type="ECO:0000313" key="17">
    <source>
        <dbReference type="EMBL" id="MBF1663134.1"/>
    </source>
</evidence>
<keyword evidence="6 13" id="KW-0540">Nuclease</keyword>
<dbReference type="CDD" id="cd09859">
    <property type="entry name" value="PIN_53EXO"/>
    <property type="match status" value="1"/>
</dbReference>
<dbReference type="PANTHER" id="PTHR10133">
    <property type="entry name" value="DNA POLYMERASE I"/>
    <property type="match status" value="1"/>
</dbReference>
<evidence type="ECO:0000256" key="4">
    <source>
        <dbReference type="ARBA" id="ARBA00022705"/>
    </source>
</evidence>
<feature type="compositionally biased region" description="Low complexity" evidence="14">
    <location>
        <begin position="308"/>
        <end position="319"/>
    </location>
</feature>
<dbReference type="GO" id="GO:0003887">
    <property type="term" value="F:DNA-directed DNA polymerase activity"/>
    <property type="evidence" value="ECO:0007669"/>
    <property type="project" value="UniProtKB-UniRule"/>
</dbReference>
<feature type="domain" description="DNA-directed DNA polymerase family A palm" evidence="16">
    <location>
        <begin position="753"/>
        <end position="966"/>
    </location>
</feature>
<dbReference type="Gene3D" id="1.20.1060.10">
    <property type="entry name" value="Taq DNA Polymerase, Chain T, domain 4"/>
    <property type="match status" value="1"/>
</dbReference>
<proteinExistence type="inferred from homology"/>
<keyword evidence="7 13" id="KW-0239">DNA-directed DNA polymerase</keyword>